<reference evidence="15" key="1">
    <citation type="journal article" date="2019" name="Nat. Commun.">
        <title>The genome of broomcorn millet.</title>
        <authorList>
            <person name="Zou C."/>
            <person name="Miki D."/>
            <person name="Li D."/>
            <person name="Tang Q."/>
            <person name="Xiao L."/>
            <person name="Rajput S."/>
            <person name="Deng P."/>
            <person name="Jia W."/>
            <person name="Huang R."/>
            <person name="Zhang M."/>
            <person name="Sun Y."/>
            <person name="Hu J."/>
            <person name="Fu X."/>
            <person name="Schnable P.S."/>
            <person name="Li F."/>
            <person name="Zhang H."/>
            <person name="Feng B."/>
            <person name="Zhu X."/>
            <person name="Liu R."/>
            <person name="Schnable J.C."/>
            <person name="Zhu J.-K."/>
            <person name="Zhang H."/>
        </authorList>
    </citation>
    <scope>NUCLEOTIDE SEQUENCE [LARGE SCALE GENOMIC DNA]</scope>
</reference>
<dbReference type="InterPro" id="IPR037045">
    <property type="entry name" value="S8pro/Inhibitor_I9_sf"/>
</dbReference>
<organism evidence="14 15">
    <name type="scientific">Panicum miliaceum</name>
    <name type="common">Proso millet</name>
    <name type="synonym">Broomcorn millet</name>
    <dbReference type="NCBI Taxonomy" id="4540"/>
    <lineage>
        <taxon>Eukaryota</taxon>
        <taxon>Viridiplantae</taxon>
        <taxon>Streptophyta</taxon>
        <taxon>Embryophyta</taxon>
        <taxon>Tracheophyta</taxon>
        <taxon>Spermatophyta</taxon>
        <taxon>Magnoliopsida</taxon>
        <taxon>Liliopsida</taxon>
        <taxon>Poales</taxon>
        <taxon>Poaceae</taxon>
        <taxon>PACMAD clade</taxon>
        <taxon>Panicoideae</taxon>
        <taxon>Panicodae</taxon>
        <taxon>Paniceae</taxon>
        <taxon>Panicinae</taxon>
        <taxon>Panicum</taxon>
        <taxon>Panicum sect. Panicum</taxon>
    </lineage>
</organism>
<evidence type="ECO:0000256" key="7">
    <source>
        <dbReference type="PIRSR" id="PIRSR615500-1"/>
    </source>
</evidence>
<keyword evidence="4 8" id="KW-0378">Hydrolase</keyword>
<dbReference type="InterPro" id="IPR036852">
    <property type="entry name" value="Peptidase_S8/S53_dom_sf"/>
</dbReference>
<dbReference type="InterPro" id="IPR034197">
    <property type="entry name" value="Peptidases_S8_3"/>
</dbReference>
<feature type="active site" description="Charge relay system" evidence="7 8">
    <location>
        <position position="726"/>
    </location>
</feature>
<dbReference type="SUPFAM" id="SSF52743">
    <property type="entry name" value="Subtilisin-like"/>
    <property type="match status" value="1"/>
</dbReference>
<dbReference type="PROSITE" id="PS51892">
    <property type="entry name" value="SUBTILASE"/>
    <property type="match status" value="1"/>
</dbReference>
<evidence type="ECO:0000256" key="6">
    <source>
        <dbReference type="ARBA" id="ARBA00023180"/>
    </source>
</evidence>
<comment type="similarity">
    <text evidence="1 8 9">Belongs to the peptidase S8 family.</text>
</comment>
<dbReference type="Pfam" id="PF00082">
    <property type="entry name" value="Peptidase_S8"/>
    <property type="match status" value="1"/>
</dbReference>
<dbReference type="GO" id="GO:0004252">
    <property type="term" value="F:serine-type endopeptidase activity"/>
    <property type="evidence" value="ECO:0007669"/>
    <property type="project" value="UniProtKB-UniRule"/>
</dbReference>
<dbReference type="GO" id="GO:0006355">
    <property type="term" value="P:regulation of DNA-templated transcription"/>
    <property type="evidence" value="ECO:0007669"/>
    <property type="project" value="InterPro"/>
</dbReference>
<dbReference type="Gene3D" id="3.50.30.30">
    <property type="match status" value="1"/>
</dbReference>
<dbReference type="Gene3D" id="3.30.70.80">
    <property type="entry name" value="Peptidase S8 propeptide/proteinase inhibitor I9"/>
    <property type="match status" value="1"/>
</dbReference>
<sequence>MGPPPALVASSPRSPLPAQPLHAQATGATTGPPLPLPASSPGSPLPAQQTPLHGQATAAPMETPPPAPPAPLPQLARPTPPPYTAEGIFRDFSCRRAALIRALTTGYVPKVLALPLTVCSIVRCADEKTFSRECNAGTETLYLYGNSDGSWELRPPKLLIPTGQPDPRMLGVKLVRGDMKHAKWLRHIAMHCDAWLIRISFFLGANLGTQARTFLIINYCFFLSTTQRLCAMINSLQTVHEKVVASDTYHHICHLEKKAAHRLWHESFLRGSGGGGRRRVRHSYTSVLSGFAARLTDGELAAVSRKPGFVRAFPERRVQLMTTRTPAFLELEPDRGVWNATSYGEGAIIGFLDTGIDEKHPSFHDQGMPPPPARWKGACQPPVRCNNKLIGVASFVGDNTTTDDVGHGTHTTGTAAGRFVEGASAFGPRCRRRHRGRDGTRRAPGRVQGCFESDLLAGMDAAVKDGVDVLSVSLGGVSTPLDKDPIAIGAFAAASKGVLVVCAGGNSGPLLSTLSNEAPWILTVAAGSVDRSFRATVRLGDGEMFEGESLTQDKHFSSMVYPLYYSQGMNYCDFFDANITGMMVVCDTETPVPPMSSIEAVREAGGVGVVFINEPDFGYTIVLEKYYNLPMSQVTAVDGTKIMGYAMKGSSRTNHTATIMFNSTVVGVKPAPIVAAFSSRGPSVASPGVLKPDIMAPGLNILAAWPSLVPVEGPESYSFNIISGTSMATPHVTGIVALVKKAHPDWSAAAIKSAIMTSSSAVDNEGNQIMDEEHQTASSYAVGAGHVVPAKAVDPGLVYDIGVRDYAGYICKLLGEAALKAIAGSAT</sequence>
<dbReference type="PANTHER" id="PTHR10795">
    <property type="entry name" value="PROPROTEIN CONVERTASE SUBTILISIN/KEXIN"/>
    <property type="match status" value="1"/>
</dbReference>
<dbReference type="Pfam" id="PF05922">
    <property type="entry name" value="Inhibitor_I9"/>
    <property type="match status" value="1"/>
</dbReference>
<accession>A0A3L6T1B3</accession>
<feature type="domain" description="Inhibitor I9" evidence="12">
    <location>
        <begin position="257"/>
        <end position="321"/>
    </location>
</feature>
<evidence type="ECO:0000259" key="12">
    <source>
        <dbReference type="Pfam" id="PF05922"/>
    </source>
</evidence>
<evidence type="ECO:0000259" key="11">
    <source>
        <dbReference type="Pfam" id="PF00082"/>
    </source>
</evidence>
<dbReference type="InterPro" id="IPR010259">
    <property type="entry name" value="S8pro/Inhibitor_I9"/>
</dbReference>
<evidence type="ECO:0000313" key="14">
    <source>
        <dbReference type="EMBL" id="RLN30520.1"/>
    </source>
</evidence>
<feature type="active site" description="Charge relay system" evidence="7 8">
    <location>
        <position position="407"/>
    </location>
</feature>
<dbReference type="InterPro" id="IPR045051">
    <property type="entry name" value="SBT"/>
</dbReference>
<feature type="domain" description="Alfin N-terminal" evidence="13">
    <location>
        <begin position="125"/>
        <end position="243"/>
    </location>
</feature>
<name>A0A3L6T1B3_PANMI</name>
<evidence type="ECO:0000256" key="2">
    <source>
        <dbReference type="ARBA" id="ARBA00022670"/>
    </source>
</evidence>
<dbReference type="EMBL" id="PQIB02000003">
    <property type="protein sequence ID" value="RLN30520.1"/>
    <property type="molecule type" value="Genomic_DNA"/>
</dbReference>
<dbReference type="CDD" id="cd04852">
    <property type="entry name" value="Peptidases_S8_3"/>
    <property type="match status" value="1"/>
</dbReference>
<dbReference type="InterPro" id="IPR023827">
    <property type="entry name" value="Peptidase_S8_Asp-AS"/>
</dbReference>
<evidence type="ECO:0000256" key="9">
    <source>
        <dbReference type="RuleBase" id="RU003355"/>
    </source>
</evidence>
<evidence type="ECO:0000256" key="4">
    <source>
        <dbReference type="ARBA" id="ARBA00022801"/>
    </source>
</evidence>
<proteinExistence type="inferred from homology"/>
<evidence type="ECO:0000256" key="8">
    <source>
        <dbReference type="PROSITE-ProRule" id="PRU01240"/>
    </source>
</evidence>
<feature type="region of interest" description="Disordered" evidence="10">
    <location>
        <begin position="1"/>
        <end position="82"/>
    </location>
</feature>
<dbReference type="GO" id="GO:0042393">
    <property type="term" value="F:histone binding"/>
    <property type="evidence" value="ECO:0007669"/>
    <property type="project" value="InterPro"/>
</dbReference>
<dbReference type="STRING" id="4540.A0A3L6T1B3"/>
<dbReference type="InterPro" id="IPR023828">
    <property type="entry name" value="Peptidase_S8_Ser-AS"/>
</dbReference>
<dbReference type="InterPro" id="IPR000209">
    <property type="entry name" value="Peptidase_S8/S53_dom"/>
</dbReference>
<dbReference type="AlphaFoldDB" id="A0A3L6T1B3"/>
<keyword evidence="6" id="KW-0325">Glycoprotein</keyword>
<feature type="active site" description="Charge relay system" evidence="7 8">
    <location>
        <position position="353"/>
    </location>
</feature>
<dbReference type="Pfam" id="PF12165">
    <property type="entry name" value="Alfin"/>
    <property type="match status" value="1"/>
</dbReference>
<dbReference type="PROSITE" id="PS00138">
    <property type="entry name" value="SUBTILASE_SER"/>
    <property type="match status" value="1"/>
</dbReference>
<gene>
    <name evidence="14" type="ORF">C2845_PM05G23360</name>
</gene>
<evidence type="ECO:0008006" key="16">
    <source>
        <dbReference type="Google" id="ProtNLM"/>
    </source>
</evidence>
<keyword evidence="3" id="KW-0732">Signal</keyword>
<evidence type="ECO:0000259" key="13">
    <source>
        <dbReference type="Pfam" id="PF12165"/>
    </source>
</evidence>
<dbReference type="PROSITE" id="PS00136">
    <property type="entry name" value="SUBTILASE_ASP"/>
    <property type="match status" value="1"/>
</dbReference>
<keyword evidence="2 8" id="KW-0645">Protease</keyword>
<feature type="compositionally biased region" description="Pro residues" evidence="10">
    <location>
        <begin position="62"/>
        <end position="82"/>
    </location>
</feature>
<comment type="caution">
    <text evidence="14">The sequence shown here is derived from an EMBL/GenBank/DDBJ whole genome shotgun (WGS) entry which is preliminary data.</text>
</comment>
<dbReference type="GO" id="GO:0006508">
    <property type="term" value="P:proteolysis"/>
    <property type="evidence" value="ECO:0007669"/>
    <property type="project" value="UniProtKB-KW"/>
</dbReference>
<feature type="domain" description="Peptidase S8/S53" evidence="11">
    <location>
        <begin position="344"/>
        <end position="768"/>
    </location>
</feature>
<dbReference type="InterPro" id="IPR015500">
    <property type="entry name" value="Peptidase_S8_subtilisin-rel"/>
</dbReference>
<feature type="compositionally biased region" description="Low complexity" evidence="10">
    <location>
        <begin position="39"/>
        <end position="49"/>
    </location>
</feature>
<evidence type="ECO:0000256" key="3">
    <source>
        <dbReference type="ARBA" id="ARBA00022729"/>
    </source>
</evidence>
<keyword evidence="15" id="KW-1185">Reference proteome</keyword>
<evidence type="ECO:0000256" key="1">
    <source>
        <dbReference type="ARBA" id="ARBA00011073"/>
    </source>
</evidence>
<dbReference type="PRINTS" id="PR00723">
    <property type="entry name" value="SUBTILISIN"/>
</dbReference>
<evidence type="ECO:0000313" key="15">
    <source>
        <dbReference type="Proteomes" id="UP000275267"/>
    </source>
</evidence>
<dbReference type="Proteomes" id="UP000275267">
    <property type="component" value="Unassembled WGS sequence"/>
</dbReference>
<protein>
    <recommendedName>
        <fullName evidence="16">Subtilisin-like protease SBT1.7</fullName>
    </recommendedName>
</protein>
<evidence type="ECO:0000256" key="5">
    <source>
        <dbReference type="ARBA" id="ARBA00022825"/>
    </source>
</evidence>
<evidence type="ECO:0000256" key="10">
    <source>
        <dbReference type="SAM" id="MobiDB-lite"/>
    </source>
</evidence>
<dbReference type="OrthoDB" id="206201at2759"/>
<dbReference type="CDD" id="cd02120">
    <property type="entry name" value="PA_subtilisin_like"/>
    <property type="match status" value="1"/>
</dbReference>
<keyword evidence="5 8" id="KW-0720">Serine protease</keyword>
<dbReference type="Gene3D" id="3.40.50.200">
    <property type="entry name" value="Peptidase S8/S53 domain"/>
    <property type="match status" value="1"/>
</dbReference>
<dbReference type="InterPro" id="IPR021998">
    <property type="entry name" value="Alfin_N"/>
</dbReference>